<organism evidence="4 5">
    <name type="scientific">Pavo cristatus</name>
    <name type="common">Indian peafowl</name>
    <name type="synonym">Blue peafowl</name>
    <dbReference type="NCBI Taxonomy" id="9049"/>
    <lineage>
        <taxon>Eukaryota</taxon>
        <taxon>Metazoa</taxon>
        <taxon>Chordata</taxon>
        <taxon>Craniata</taxon>
        <taxon>Vertebrata</taxon>
        <taxon>Euteleostomi</taxon>
        <taxon>Archelosauria</taxon>
        <taxon>Archosauria</taxon>
        <taxon>Dinosauria</taxon>
        <taxon>Saurischia</taxon>
        <taxon>Theropoda</taxon>
        <taxon>Coelurosauria</taxon>
        <taxon>Aves</taxon>
        <taxon>Neognathae</taxon>
        <taxon>Galloanserae</taxon>
        <taxon>Galliformes</taxon>
        <taxon>Phasianidae</taxon>
        <taxon>Phasianinae</taxon>
        <taxon>Pavo</taxon>
    </lineage>
</organism>
<evidence type="ECO:0000256" key="1">
    <source>
        <dbReference type="SAM" id="MobiDB-lite"/>
    </source>
</evidence>
<feature type="domain" description="PA" evidence="3">
    <location>
        <begin position="101"/>
        <end position="142"/>
    </location>
</feature>
<evidence type="ECO:0000313" key="5">
    <source>
        <dbReference type="Proteomes" id="UP000694428"/>
    </source>
</evidence>
<dbReference type="SUPFAM" id="SSF52025">
    <property type="entry name" value="PA domain"/>
    <property type="match status" value="1"/>
</dbReference>
<reference evidence="4" key="1">
    <citation type="submission" date="2025-08" db="UniProtKB">
        <authorList>
            <consortium name="Ensembl"/>
        </authorList>
    </citation>
    <scope>IDENTIFICATION</scope>
</reference>
<sequence length="162" mass="16886">MVRRARLALVAAALVALGAPGGQGARALEWYTAWVSTSYVEPLSNRTVRGNTESGRYGDSSPKESAQGLVGIPRGASPRHMEGCAADTDYDVPLPAGGRSAPDGDPPPWIALVARGGCTFKDKITNAARKRATAVVIYNEARFGNSTVSMSHLGERGGGGFV</sequence>
<dbReference type="FunFam" id="3.50.30.30:FF:000003">
    <property type="entry name" value="E3 ubiquitin-protein ligase RNF128"/>
    <property type="match status" value="1"/>
</dbReference>
<keyword evidence="2" id="KW-0732">Signal</keyword>
<dbReference type="Ensembl" id="ENSPSTT00000003617.1">
    <property type="protein sequence ID" value="ENSPSTP00000003452.1"/>
    <property type="gene ID" value="ENSPSTG00000002514.1"/>
</dbReference>
<dbReference type="CDD" id="cd02122">
    <property type="entry name" value="PA_GRAIL_like"/>
    <property type="match status" value="1"/>
</dbReference>
<dbReference type="InterPro" id="IPR046450">
    <property type="entry name" value="PA_dom_sf"/>
</dbReference>
<dbReference type="Pfam" id="PF02225">
    <property type="entry name" value="PA"/>
    <property type="match status" value="1"/>
</dbReference>
<proteinExistence type="predicted"/>
<accession>A0A8C9ENN3</accession>
<feature type="region of interest" description="Disordered" evidence="1">
    <location>
        <begin position="46"/>
        <end position="85"/>
    </location>
</feature>
<feature type="chain" id="PRO_5034202092" description="PA domain-containing protein" evidence="2">
    <location>
        <begin position="25"/>
        <end position="162"/>
    </location>
</feature>
<name>A0A8C9ENN3_PAVCR</name>
<dbReference type="AlphaFoldDB" id="A0A8C9ENN3"/>
<evidence type="ECO:0000256" key="2">
    <source>
        <dbReference type="SAM" id="SignalP"/>
    </source>
</evidence>
<dbReference type="InterPro" id="IPR003137">
    <property type="entry name" value="PA_domain"/>
</dbReference>
<dbReference type="Gene3D" id="3.50.30.30">
    <property type="match status" value="1"/>
</dbReference>
<dbReference type="Proteomes" id="UP000694428">
    <property type="component" value="Unplaced"/>
</dbReference>
<protein>
    <recommendedName>
        <fullName evidence="3">PA domain-containing protein</fullName>
    </recommendedName>
</protein>
<evidence type="ECO:0000259" key="3">
    <source>
        <dbReference type="Pfam" id="PF02225"/>
    </source>
</evidence>
<evidence type="ECO:0000313" key="4">
    <source>
        <dbReference type="Ensembl" id="ENSPSTP00000003452.1"/>
    </source>
</evidence>
<keyword evidence="5" id="KW-1185">Reference proteome</keyword>
<reference evidence="4" key="2">
    <citation type="submission" date="2025-09" db="UniProtKB">
        <authorList>
            <consortium name="Ensembl"/>
        </authorList>
    </citation>
    <scope>IDENTIFICATION</scope>
</reference>
<feature type="signal peptide" evidence="2">
    <location>
        <begin position="1"/>
        <end position="24"/>
    </location>
</feature>